<evidence type="ECO:0000256" key="4">
    <source>
        <dbReference type="ARBA" id="ARBA00023163"/>
    </source>
</evidence>
<feature type="domain" description="RNA polymerase sigma factor 70 region 4 type 2" evidence="6">
    <location>
        <begin position="142"/>
        <end position="193"/>
    </location>
</feature>
<dbReference type="Proteomes" id="UP001226434">
    <property type="component" value="Unassembled WGS sequence"/>
</dbReference>
<sequence>MPFSAFNKSPLTQSFLPETLLLQLTHLLFGKKCREMSGVTLLDEHILQDLFNRYFDNIYANFLSKTKRHDIASDLTQATFVKFWNYRSSYSPEISVEAQLYQKAKQVFIDWLRREAHQRKLIKEIENDTERNESSRLELTDLLKKAIEQLPPIRKKIFLLSYVEGFSNKEIASLQKISIRTVEGHVQKALYQLRKSLTWHLVLLAAFIV</sequence>
<dbReference type="InterPro" id="IPR013249">
    <property type="entry name" value="RNA_pol_sigma70_r4_t2"/>
</dbReference>
<dbReference type="Gene3D" id="1.10.10.10">
    <property type="entry name" value="Winged helix-like DNA-binding domain superfamily/Winged helix DNA-binding domain"/>
    <property type="match status" value="1"/>
</dbReference>
<name>A0ABT6RJ71_9BACT</name>
<dbReference type="Pfam" id="PF08281">
    <property type="entry name" value="Sigma70_r4_2"/>
    <property type="match status" value="1"/>
</dbReference>
<dbReference type="PANTHER" id="PTHR43133">
    <property type="entry name" value="RNA POLYMERASE ECF-TYPE SIGMA FACTO"/>
    <property type="match status" value="1"/>
</dbReference>
<gene>
    <name evidence="7" type="ORF">QJ048_19135</name>
</gene>
<dbReference type="SUPFAM" id="SSF88946">
    <property type="entry name" value="Sigma2 domain of RNA polymerase sigma factors"/>
    <property type="match status" value="1"/>
</dbReference>
<organism evidence="7 8">
    <name type="scientific">Pinibacter soli</name>
    <dbReference type="NCBI Taxonomy" id="3044211"/>
    <lineage>
        <taxon>Bacteria</taxon>
        <taxon>Pseudomonadati</taxon>
        <taxon>Bacteroidota</taxon>
        <taxon>Chitinophagia</taxon>
        <taxon>Chitinophagales</taxon>
        <taxon>Chitinophagaceae</taxon>
        <taxon>Pinibacter</taxon>
    </lineage>
</organism>
<accession>A0ABT6RJ71</accession>
<evidence type="ECO:0000313" key="8">
    <source>
        <dbReference type="Proteomes" id="UP001226434"/>
    </source>
</evidence>
<dbReference type="CDD" id="cd06171">
    <property type="entry name" value="Sigma70_r4"/>
    <property type="match status" value="1"/>
</dbReference>
<dbReference type="InterPro" id="IPR013325">
    <property type="entry name" value="RNA_pol_sigma_r2"/>
</dbReference>
<dbReference type="InterPro" id="IPR007627">
    <property type="entry name" value="RNA_pol_sigma70_r2"/>
</dbReference>
<feature type="domain" description="RNA polymerase sigma-70 region 2" evidence="5">
    <location>
        <begin position="50"/>
        <end position="116"/>
    </location>
</feature>
<comment type="similarity">
    <text evidence="1">Belongs to the sigma-70 factor family. ECF subfamily.</text>
</comment>
<keyword evidence="4" id="KW-0804">Transcription</keyword>
<dbReference type="InterPro" id="IPR013324">
    <property type="entry name" value="RNA_pol_sigma_r3/r4-like"/>
</dbReference>
<keyword evidence="3" id="KW-0731">Sigma factor</keyword>
<proteinExistence type="inferred from homology"/>
<evidence type="ECO:0000259" key="6">
    <source>
        <dbReference type="Pfam" id="PF08281"/>
    </source>
</evidence>
<dbReference type="SUPFAM" id="SSF88659">
    <property type="entry name" value="Sigma3 and sigma4 domains of RNA polymerase sigma factors"/>
    <property type="match status" value="1"/>
</dbReference>
<dbReference type="Gene3D" id="1.10.1740.10">
    <property type="match status" value="1"/>
</dbReference>
<dbReference type="RefSeq" id="WP_282336020.1">
    <property type="nucleotide sequence ID" value="NZ_JASBRG010000007.1"/>
</dbReference>
<evidence type="ECO:0000259" key="5">
    <source>
        <dbReference type="Pfam" id="PF04542"/>
    </source>
</evidence>
<evidence type="ECO:0000256" key="1">
    <source>
        <dbReference type="ARBA" id="ARBA00010641"/>
    </source>
</evidence>
<reference evidence="7 8" key="1">
    <citation type="submission" date="2023-05" db="EMBL/GenBank/DDBJ databases">
        <title>Genome sequence of Pinibacter sp. MAH-24.</title>
        <authorList>
            <person name="Huq M.A."/>
        </authorList>
    </citation>
    <scope>NUCLEOTIDE SEQUENCE [LARGE SCALE GENOMIC DNA]</scope>
    <source>
        <strain evidence="7 8">MAH-24</strain>
    </source>
</reference>
<dbReference type="PANTHER" id="PTHR43133:SF46">
    <property type="entry name" value="RNA POLYMERASE SIGMA-70 FACTOR ECF SUBFAMILY"/>
    <property type="match status" value="1"/>
</dbReference>
<dbReference type="InterPro" id="IPR014284">
    <property type="entry name" value="RNA_pol_sigma-70_dom"/>
</dbReference>
<comment type="caution">
    <text evidence="7">The sequence shown here is derived from an EMBL/GenBank/DDBJ whole genome shotgun (WGS) entry which is preliminary data.</text>
</comment>
<evidence type="ECO:0000313" key="7">
    <source>
        <dbReference type="EMBL" id="MDI3321914.1"/>
    </source>
</evidence>
<dbReference type="InterPro" id="IPR036388">
    <property type="entry name" value="WH-like_DNA-bd_sf"/>
</dbReference>
<keyword evidence="2" id="KW-0805">Transcription regulation</keyword>
<evidence type="ECO:0000256" key="2">
    <source>
        <dbReference type="ARBA" id="ARBA00023015"/>
    </source>
</evidence>
<dbReference type="EMBL" id="JASBRG010000007">
    <property type="protein sequence ID" value="MDI3321914.1"/>
    <property type="molecule type" value="Genomic_DNA"/>
</dbReference>
<dbReference type="InterPro" id="IPR039425">
    <property type="entry name" value="RNA_pol_sigma-70-like"/>
</dbReference>
<protein>
    <submittedName>
        <fullName evidence="7">RNA polymerase sigma factor</fullName>
    </submittedName>
</protein>
<evidence type="ECO:0000256" key="3">
    <source>
        <dbReference type="ARBA" id="ARBA00023082"/>
    </source>
</evidence>
<dbReference type="Pfam" id="PF04542">
    <property type="entry name" value="Sigma70_r2"/>
    <property type="match status" value="1"/>
</dbReference>
<keyword evidence="8" id="KW-1185">Reference proteome</keyword>
<dbReference type="NCBIfam" id="TIGR02937">
    <property type="entry name" value="sigma70-ECF"/>
    <property type="match status" value="1"/>
</dbReference>